<evidence type="ECO:0000313" key="3">
    <source>
        <dbReference type="EnsemblMetazoa" id="GAUT006293-PA"/>
    </source>
</evidence>
<dbReference type="PROSITE" id="PS51420">
    <property type="entry name" value="RHO"/>
    <property type="match status" value="1"/>
</dbReference>
<organism evidence="3 4">
    <name type="scientific">Glossina austeni</name>
    <name type="common">Savannah tsetse fly</name>
    <dbReference type="NCBI Taxonomy" id="7395"/>
    <lineage>
        <taxon>Eukaryota</taxon>
        <taxon>Metazoa</taxon>
        <taxon>Ecdysozoa</taxon>
        <taxon>Arthropoda</taxon>
        <taxon>Hexapoda</taxon>
        <taxon>Insecta</taxon>
        <taxon>Pterygota</taxon>
        <taxon>Neoptera</taxon>
        <taxon>Endopterygota</taxon>
        <taxon>Diptera</taxon>
        <taxon>Brachycera</taxon>
        <taxon>Muscomorpha</taxon>
        <taxon>Hippoboscoidea</taxon>
        <taxon>Glossinidae</taxon>
        <taxon>Glossina</taxon>
    </lineage>
</organism>
<dbReference type="PANTHER" id="PTHR24072">
    <property type="entry name" value="RHO FAMILY GTPASE"/>
    <property type="match status" value="1"/>
</dbReference>
<dbReference type="AlphaFoldDB" id="A0A1A9UIT5"/>
<dbReference type="InterPro" id="IPR005225">
    <property type="entry name" value="Small_GTP-bd"/>
</dbReference>
<name>A0A1A9UIT5_GLOAU</name>
<keyword evidence="2" id="KW-0342">GTP-binding</keyword>
<dbReference type="SMART" id="SM00173">
    <property type="entry name" value="RAS"/>
    <property type="match status" value="1"/>
</dbReference>
<dbReference type="InterPro" id="IPR027417">
    <property type="entry name" value="P-loop_NTPase"/>
</dbReference>
<dbReference type="GO" id="GO:0060429">
    <property type="term" value="P:epithelium development"/>
    <property type="evidence" value="ECO:0007669"/>
    <property type="project" value="UniProtKB-ARBA"/>
</dbReference>
<dbReference type="VEuPathDB" id="VectorBase:GAUT006293"/>
<dbReference type="GO" id="GO:0007264">
    <property type="term" value="P:small GTPase-mediated signal transduction"/>
    <property type="evidence" value="ECO:0007669"/>
    <property type="project" value="InterPro"/>
</dbReference>
<proteinExistence type="predicted"/>
<dbReference type="GO" id="GO:0005525">
    <property type="term" value="F:GTP binding"/>
    <property type="evidence" value="ECO:0007669"/>
    <property type="project" value="UniProtKB-KW"/>
</dbReference>
<dbReference type="SMART" id="SM00174">
    <property type="entry name" value="RHO"/>
    <property type="match status" value="1"/>
</dbReference>
<protein>
    <submittedName>
        <fullName evidence="3">Uncharacterized protein</fullName>
    </submittedName>
</protein>
<dbReference type="SUPFAM" id="SSF52540">
    <property type="entry name" value="P-loop containing nucleoside triphosphate hydrolases"/>
    <property type="match status" value="1"/>
</dbReference>
<dbReference type="GO" id="GO:0035099">
    <property type="term" value="P:hemocyte migration"/>
    <property type="evidence" value="ECO:0007669"/>
    <property type="project" value="UniProtKB-ARBA"/>
</dbReference>
<dbReference type="EnsemblMetazoa" id="GAUT006293-RA">
    <property type="protein sequence ID" value="GAUT006293-PA"/>
    <property type="gene ID" value="GAUT006293"/>
</dbReference>
<evidence type="ECO:0000256" key="2">
    <source>
        <dbReference type="ARBA" id="ARBA00023134"/>
    </source>
</evidence>
<dbReference type="GO" id="GO:0003924">
    <property type="term" value="F:GTPase activity"/>
    <property type="evidence" value="ECO:0007669"/>
    <property type="project" value="InterPro"/>
</dbReference>
<dbReference type="STRING" id="7395.A0A1A9UIT5"/>
<dbReference type="InterPro" id="IPR003578">
    <property type="entry name" value="Small_GTPase_Rho"/>
</dbReference>
<evidence type="ECO:0000313" key="4">
    <source>
        <dbReference type="Proteomes" id="UP000078200"/>
    </source>
</evidence>
<dbReference type="InterPro" id="IPR001806">
    <property type="entry name" value="Small_GTPase"/>
</dbReference>
<accession>A0A1A9UIT5</accession>
<evidence type="ECO:0000256" key="1">
    <source>
        <dbReference type="ARBA" id="ARBA00022741"/>
    </source>
</evidence>
<keyword evidence="1" id="KW-0547">Nucleotide-binding</keyword>
<dbReference type="Gene3D" id="3.40.50.300">
    <property type="entry name" value="P-loop containing nucleotide triphosphate hydrolases"/>
    <property type="match status" value="1"/>
</dbReference>
<dbReference type="SMART" id="SM00175">
    <property type="entry name" value="RAB"/>
    <property type="match status" value="1"/>
</dbReference>
<dbReference type="GO" id="GO:0001667">
    <property type="term" value="P:ameboidal-type cell migration"/>
    <property type="evidence" value="ECO:0007669"/>
    <property type="project" value="UniProtKB-ARBA"/>
</dbReference>
<reference evidence="3" key="1">
    <citation type="submission" date="2020-05" db="UniProtKB">
        <authorList>
            <consortium name="EnsemblMetazoa"/>
        </authorList>
    </citation>
    <scope>IDENTIFICATION</scope>
    <source>
        <strain evidence="3">TTRI</strain>
    </source>
</reference>
<keyword evidence="4" id="KW-1185">Reference proteome</keyword>
<dbReference type="GO" id="GO:0035006">
    <property type="term" value="P:melanization defense response"/>
    <property type="evidence" value="ECO:0007669"/>
    <property type="project" value="UniProtKB-ARBA"/>
</dbReference>
<sequence length="150" mass="16930">MKIKLKDCAVKAKKRTSHKKSEKCLFDMSTGRPIKCVVVGDGTVGKTCMLISYTTDNTIQVSLGLWDTAGQEDYDRLRPLSYPQTDVFLICFSVASPSSFKNVTSKWYPEIKRQPRCAHNFSSIMTATISGLKLIRNSRILDKILYPPIF</sequence>
<dbReference type="GO" id="GO:0022412">
    <property type="term" value="P:cellular process involved in reproduction in multicellular organism"/>
    <property type="evidence" value="ECO:0007669"/>
    <property type="project" value="UniProtKB-ARBA"/>
</dbReference>
<dbReference type="GO" id="GO:0003006">
    <property type="term" value="P:developmental process involved in reproduction"/>
    <property type="evidence" value="ECO:0007669"/>
    <property type="project" value="UniProtKB-ARBA"/>
</dbReference>
<dbReference type="NCBIfam" id="TIGR00231">
    <property type="entry name" value="small_GTP"/>
    <property type="match status" value="1"/>
</dbReference>
<dbReference type="Pfam" id="PF00071">
    <property type="entry name" value="Ras"/>
    <property type="match status" value="1"/>
</dbReference>
<dbReference type="Proteomes" id="UP000078200">
    <property type="component" value="Unassembled WGS sequence"/>
</dbReference>
<dbReference type="CDD" id="cd00157">
    <property type="entry name" value="Rho"/>
    <property type="match status" value="1"/>
</dbReference>